<name>A0ABU8TQ12_9HYPH</name>
<dbReference type="InterPro" id="IPR019884">
    <property type="entry name" value="YtoQ_family_protein"/>
</dbReference>
<accession>A0ABU8TQ12</accession>
<dbReference type="EMBL" id="JBAKIA010000016">
    <property type="protein sequence ID" value="MEJ8476249.1"/>
    <property type="molecule type" value="Genomic_DNA"/>
</dbReference>
<evidence type="ECO:0000313" key="2">
    <source>
        <dbReference type="Proteomes" id="UP001385499"/>
    </source>
</evidence>
<dbReference type="Pfam" id="PF11071">
    <property type="entry name" value="Nuc_deoxyri_tr3"/>
    <property type="match status" value="1"/>
</dbReference>
<protein>
    <submittedName>
        <fullName evidence="1">YtoQ family protein</fullName>
    </submittedName>
</protein>
<evidence type="ECO:0000313" key="1">
    <source>
        <dbReference type="EMBL" id="MEJ8476249.1"/>
    </source>
</evidence>
<keyword evidence="2" id="KW-1185">Reference proteome</keyword>
<reference evidence="1 2" key="1">
    <citation type="submission" date="2024-02" db="EMBL/GenBank/DDBJ databases">
        <title>Roseibium algae sp. nov., isolated from marine alga (Grateloupia sp.), showing potential in myo-inositol conversion.</title>
        <authorList>
            <person name="Wang Y."/>
        </authorList>
    </citation>
    <scope>NUCLEOTIDE SEQUENCE [LARGE SCALE GENOMIC DNA]</scope>
    <source>
        <strain evidence="1 2">H3510</strain>
    </source>
</reference>
<sequence length="152" mass="16881">MSNWSVYLSGEIHTDWREQIREGVEKLGMPVSFSAPVTNHSASDDCGAHILGHEDNKFWYDNKGAKVNAIRTRTLIEKSDIVVVRFGDQYKQWNAAFDAGYAAALGKSLIVLHDPSLTHPLKEIDGAALAVAETSAQVVDILRYVIRGELER</sequence>
<proteinExistence type="predicted"/>
<dbReference type="NCBIfam" id="TIGR03646">
    <property type="entry name" value="YtoQ_fam"/>
    <property type="match status" value="1"/>
</dbReference>
<organism evidence="1 2">
    <name type="scientific">Roseibium algae</name>
    <dbReference type="NCBI Taxonomy" id="3123038"/>
    <lineage>
        <taxon>Bacteria</taxon>
        <taxon>Pseudomonadati</taxon>
        <taxon>Pseudomonadota</taxon>
        <taxon>Alphaproteobacteria</taxon>
        <taxon>Hyphomicrobiales</taxon>
        <taxon>Stappiaceae</taxon>
        <taxon>Roseibium</taxon>
    </lineage>
</organism>
<dbReference type="RefSeq" id="WP_340276667.1">
    <property type="nucleotide sequence ID" value="NZ_JBAKIA010000016.1"/>
</dbReference>
<gene>
    <name evidence="1" type="ORF">V6575_19325</name>
</gene>
<comment type="caution">
    <text evidence="1">The sequence shown here is derived from an EMBL/GenBank/DDBJ whole genome shotgun (WGS) entry which is preliminary data.</text>
</comment>
<dbReference type="Proteomes" id="UP001385499">
    <property type="component" value="Unassembled WGS sequence"/>
</dbReference>